<keyword evidence="1" id="KW-0472">Membrane</keyword>
<organism evidence="2 3">
    <name type="scientific">Niastella yeongjuensis</name>
    <dbReference type="NCBI Taxonomy" id="354355"/>
    <lineage>
        <taxon>Bacteria</taxon>
        <taxon>Pseudomonadati</taxon>
        <taxon>Bacteroidota</taxon>
        <taxon>Chitinophagia</taxon>
        <taxon>Chitinophagales</taxon>
        <taxon>Chitinophagaceae</taxon>
        <taxon>Niastella</taxon>
    </lineage>
</organism>
<accession>A0A1V9EXT6</accession>
<comment type="caution">
    <text evidence="2">The sequence shown here is derived from an EMBL/GenBank/DDBJ whole genome shotgun (WGS) entry which is preliminary data.</text>
</comment>
<dbReference type="EMBL" id="LVXG01000012">
    <property type="protein sequence ID" value="OQP50930.1"/>
    <property type="molecule type" value="Genomic_DNA"/>
</dbReference>
<feature type="transmembrane region" description="Helical" evidence="1">
    <location>
        <begin position="12"/>
        <end position="38"/>
    </location>
</feature>
<keyword evidence="1" id="KW-0812">Transmembrane</keyword>
<sequence length="76" mass="8685">MKEKRKSGFTHLRNLVLVLIGISLFVFLVIATLSLLFGHSMWSWINVLRFIIGGAIVFIVCCYAFLVRLVFAKPKK</sequence>
<reference evidence="3" key="1">
    <citation type="submission" date="2016-04" db="EMBL/GenBank/DDBJ databases">
        <authorList>
            <person name="Chen L."/>
            <person name="Zhuang W."/>
            <person name="Wang G."/>
        </authorList>
    </citation>
    <scope>NUCLEOTIDE SEQUENCE [LARGE SCALE GENOMIC DNA]</scope>
    <source>
        <strain evidence="3">17621</strain>
    </source>
</reference>
<evidence type="ECO:0000313" key="3">
    <source>
        <dbReference type="Proteomes" id="UP000192610"/>
    </source>
</evidence>
<keyword evidence="1" id="KW-1133">Transmembrane helix</keyword>
<feature type="transmembrane region" description="Helical" evidence="1">
    <location>
        <begin position="50"/>
        <end position="71"/>
    </location>
</feature>
<gene>
    <name evidence="2" type="ORF">A4H97_03650</name>
</gene>
<name>A0A1V9EXT6_9BACT</name>
<evidence type="ECO:0000256" key="1">
    <source>
        <dbReference type="SAM" id="Phobius"/>
    </source>
</evidence>
<dbReference type="OrthoDB" id="9969075at2"/>
<evidence type="ECO:0000313" key="2">
    <source>
        <dbReference type="EMBL" id="OQP50930.1"/>
    </source>
</evidence>
<dbReference type="STRING" id="354355.SAMN05660816_00209"/>
<dbReference type="AlphaFoldDB" id="A0A1V9EXT6"/>
<dbReference type="RefSeq" id="WP_081199456.1">
    <property type="nucleotide sequence ID" value="NZ_FOCZ01000001.1"/>
</dbReference>
<protein>
    <submittedName>
        <fullName evidence="2">Uncharacterized protein</fullName>
    </submittedName>
</protein>
<dbReference type="Proteomes" id="UP000192610">
    <property type="component" value="Unassembled WGS sequence"/>
</dbReference>
<keyword evidence="3" id="KW-1185">Reference proteome</keyword>
<proteinExistence type="predicted"/>